<dbReference type="InterPro" id="IPR050256">
    <property type="entry name" value="Glycosyltransferase_2"/>
</dbReference>
<dbReference type="SUPFAM" id="SSF53448">
    <property type="entry name" value="Nucleotide-diphospho-sugar transferases"/>
    <property type="match status" value="1"/>
</dbReference>
<dbReference type="InterPro" id="IPR029044">
    <property type="entry name" value="Nucleotide-diphossugar_trans"/>
</dbReference>
<evidence type="ECO:0000256" key="7">
    <source>
        <dbReference type="ARBA" id="ARBA00040894"/>
    </source>
</evidence>
<keyword evidence="5" id="KW-0460">Magnesium</keyword>
<dbReference type="GO" id="GO:0016757">
    <property type="term" value="F:glycosyltransferase activity"/>
    <property type="evidence" value="ECO:0007669"/>
    <property type="project" value="UniProtKB-KW"/>
</dbReference>
<gene>
    <name evidence="11" type="ORF">E6H05_07490</name>
</gene>
<proteinExistence type="inferred from homology"/>
<dbReference type="Gene3D" id="3.40.50.10320">
    <property type="entry name" value="LmbE-like"/>
    <property type="match status" value="1"/>
</dbReference>
<comment type="catalytic activity">
    <reaction evidence="8">
        <text>(2R)-3-phosphoglycerate + UDP-alpha-D-glucose = (2R)-2-O-(alpha-D-glucopyranosyl)-3-phospho-glycerate + UDP + H(+)</text>
        <dbReference type="Rhea" id="RHEA:31319"/>
        <dbReference type="ChEBI" id="CHEBI:15378"/>
        <dbReference type="ChEBI" id="CHEBI:58223"/>
        <dbReference type="ChEBI" id="CHEBI:58272"/>
        <dbReference type="ChEBI" id="CHEBI:58885"/>
        <dbReference type="ChEBI" id="CHEBI:62600"/>
        <dbReference type="EC" id="2.4.1.266"/>
    </reaction>
    <physiologicalReaction direction="left-to-right" evidence="8">
        <dbReference type="Rhea" id="RHEA:31320"/>
    </physiologicalReaction>
</comment>
<dbReference type="PANTHER" id="PTHR48090">
    <property type="entry name" value="UNDECAPRENYL-PHOSPHATE 4-DEOXY-4-FORMAMIDO-L-ARABINOSE TRANSFERASE-RELATED"/>
    <property type="match status" value="1"/>
</dbReference>
<protein>
    <recommendedName>
        <fullName evidence="7">Glucosyl-3-phosphoglycerate synthase</fullName>
        <ecNumber evidence="6">2.4.1.266</ecNumber>
    </recommendedName>
</protein>
<comment type="similarity">
    <text evidence="2">Belongs to the glycosyltransferase 2 family.</text>
</comment>
<comment type="catalytic activity">
    <reaction evidence="9">
        <text>an NDP-alpha-D-glucose + (2R)-3-phosphoglycerate = (2R)-2-O-(alpha-D-glucopyranosyl)-3-phospho-glycerate + a ribonucleoside 5'-diphosphate + H(+)</text>
        <dbReference type="Rhea" id="RHEA:47244"/>
        <dbReference type="ChEBI" id="CHEBI:15378"/>
        <dbReference type="ChEBI" id="CHEBI:57930"/>
        <dbReference type="ChEBI" id="CHEBI:58272"/>
        <dbReference type="ChEBI" id="CHEBI:62600"/>
        <dbReference type="ChEBI" id="CHEBI:76533"/>
        <dbReference type="EC" id="2.4.1.266"/>
    </reaction>
    <physiologicalReaction direction="left-to-right" evidence="9">
        <dbReference type="Rhea" id="RHEA:47245"/>
    </physiologicalReaction>
</comment>
<evidence type="ECO:0000259" key="10">
    <source>
        <dbReference type="Pfam" id="PF00535"/>
    </source>
</evidence>
<dbReference type="PANTHER" id="PTHR48090:SF10">
    <property type="entry name" value="GLUCOSYL-3-PHOSPHOGLYCERATE SYNTHASE"/>
    <property type="match status" value="1"/>
</dbReference>
<keyword evidence="4 11" id="KW-0808">Transferase</keyword>
<organism evidence="11 12">
    <name type="scientific">Candidatus Segetimicrobium genomatis</name>
    <dbReference type="NCBI Taxonomy" id="2569760"/>
    <lineage>
        <taxon>Bacteria</taxon>
        <taxon>Bacillati</taxon>
        <taxon>Candidatus Sysuimicrobiota</taxon>
        <taxon>Candidatus Sysuimicrobiia</taxon>
        <taxon>Candidatus Sysuimicrobiales</taxon>
        <taxon>Candidatus Segetimicrobiaceae</taxon>
        <taxon>Candidatus Segetimicrobium</taxon>
    </lineage>
</organism>
<feature type="domain" description="Glycosyltransferase 2-like" evidence="10">
    <location>
        <begin position="21"/>
        <end position="131"/>
    </location>
</feature>
<dbReference type="AlphaFoldDB" id="A0A537IV38"/>
<evidence type="ECO:0000313" key="12">
    <source>
        <dbReference type="Proteomes" id="UP000318834"/>
    </source>
</evidence>
<evidence type="ECO:0000256" key="8">
    <source>
        <dbReference type="ARBA" id="ARBA00048689"/>
    </source>
</evidence>
<dbReference type="Proteomes" id="UP000318834">
    <property type="component" value="Unassembled WGS sequence"/>
</dbReference>
<evidence type="ECO:0000256" key="9">
    <source>
        <dbReference type="ARBA" id="ARBA00048997"/>
    </source>
</evidence>
<reference evidence="11 12" key="1">
    <citation type="journal article" date="2019" name="Nat. Microbiol.">
        <title>Mediterranean grassland soil C-N compound turnover is dependent on rainfall and depth, and is mediated by genomically divergent microorganisms.</title>
        <authorList>
            <person name="Diamond S."/>
            <person name="Andeer P.F."/>
            <person name="Li Z."/>
            <person name="Crits-Christoph A."/>
            <person name="Burstein D."/>
            <person name="Anantharaman K."/>
            <person name="Lane K.R."/>
            <person name="Thomas B.C."/>
            <person name="Pan C."/>
            <person name="Northen T.R."/>
            <person name="Banfield J.F."/>
        </authorList>
    </citation>
    <scope>NUCLEOTIDE SEQUENCE [LARGE SCALE GENOMIC DNA]</scope>
    <source>
        <strain evidence="11">NP_8</strain>
    </source>
</reference>
<evidence type="ECO:0000256" key="2">
    <source>
        <dbReference type="ARBA" id="ARBA00006739"/>
    </source>
</evidence>
<evidence type="ECO:0000256" key="4">
    <source>
        <dbReference type="ARBA" id="ARBA00022679"/>
    </source>
</evidence>
<name>A0A537IV38_9BACT</name>
<dbReference type="InterPro" id="IPR001173">
    <property type="entry name" value="Glyco_trans_2-like"/>
</dbReference>
<evidence type="ECO:0000256" key="6">
    <source>
        <dbReference type="ARBA" id="ARBA00039022"/>
    </source>
</evidence>
<dbReference type="SUPFAM" id="SSF102588">
    <property type="entry name" value="LmbE-like"/>
    <property type="match status" value="1"/>
</dbReference>
<dbReference type="EC" id="2.4.1.266" evidence="6"/>
<dbReference type="InterPro" id="IPR003737">
    <property type="entry name" value="GlcNAc_PI_deacetylase-related"/>
</dbReference>
<evidence type="ECO:0000256" key="1">
    <source>
        <dbReference type="ARBA" id="ARBA00001946"/>
    </source>
</evidence>
<comment type="cofactor">
    <cofactor evidence="1">
        <name>Mg(2+)</name>
        <dbReference type="ChEBI" id="CHEBI:18420"/>
    </cofactor>
</comment>
<evidence type="ECO:0000313" key="11">
    <source>
        <dbReference type="EMBL" id="TMI74912.1"/>
    </source>
</evidence>
<sequence>MQSAGEPGPALRRTYAMVRVSCVIPAYNESATISGVVRAARACPHVSEVIVVSDGSTDQTPRVAAESGADRVLALDENLGKGGAVLAGVEAARGDVVLLLDADLCGLTPEHLTRLLQPVLAGRAEMAVGVFSDDYLHGMMRPLSGQRAVRRALLLRGPKLAKAGFGFEIALDRLAKALGARRVQISWTGVSHRLKSKKYGMMRGLRLQLRASSDLVRQTRVARPRRRTRSTGSRRRTRMDALVIALIVLVAVARPLFFAHPSQAAAFHLPSLPAPGPEDRVLVVVAHPDDEIIGAGGFIAAARHNGAAVSVLVVTNGDSNRVAAALVGRHLPPRTGEFIREGRLRQQETVEALQRLDVASADVYFLGFPDRQLALVMRSPLEPVASRYTGLRSAEYPGVVDQGAPYTRAGIVELARTIVARVQPTLLITHSPLDRHSDHVAVAQLVDLIRGQTPVYAFVVHASGFPRPFRSSPHDPLLPPPGMDLPAQWTWMRFELSPDMERAKRAAIGAHRSQLATPYLGLLLTSFVRTNELFAVRPADLVASHPQ</sequence>
<dbReference type="Pfam" id="PF00535">
    <property type="entry name" value="Glycos_transf_2"/>
    <property type="match status" value="1"/>
</dbReference>
<dbReference type="CDD" id="cd04179">
    <property type="entry name" value="DPM_DPG-synthase_like"/>
    <property type="match status" value="1"/>
</dbReference>
<accession>A0A537IV38</accession>
<dbReference type="Pfam" id="PF02585">
    <property type="entry name" value="PIG-L"/>
    <property type="match status" value="1"/>
</dbReference>
<dbReference type="EMBL" id="VBAP01000051">
    <property type="protein sequence ID" value="TMI74912.1"/>
    <property type="molecule type" value="Genomic_DNA"/>
</dbReference>
<evidence type="ECO:0000256" key="3">
    <source>
        <dbReference type="ARBA" id="ARBA00022676"/>
    </source>
</evidence>
<evidence type="ECO:0000256" key="5">
    <source>
        <dbReference type="ARBA" id="ARBA00022842"/>
    </source>
</evidence>
<keyword evidence="3" id="KW-0328">Glycosyltransferase</keyword>
<dbReference type="Gene3D" id="3.90.550.10">
    <property type="entry name" value="Spore Coat Polysaccharide Biosynthesis Protein SpsA, Chain A"/>
    <property type="match status" value="1"/>
</dbReference>
<comment type="caution">
    <text evidence="11">The sequence shown here is derived from an EMBL/GenBank/DDBJ whole genome shotgun (WGS) entry which is preliminary data.</text>
</comment>
<dbReference type="InterPro" id="IPR024078">
    <property type="entry name" value="LmbE-like_dom_sf"/>
</dbReference>